<name>A0ABM4VIQ4_COFAR</name>
<dbReference type="InterPro" id="IPR038770">
    <property type="entry name" value="Na+/solute_symporter_sf"/>
</dbReference>
<comment type="subcellular location">
    <subcellularLocation>
        <location evidence="1">Membrane</location>
        <topology evidence="1">Multi-pass membrane protein</topology>
    </subcellularLocation>
</comment>
<feature type="transmembrane region" description="Helical" evidence="9">
    <location>
        <begin position="469"/>
        <end position="489"/>
    </location>
</feature>
<dbReference type="Gene3D" id="1.20.1530.20">
    <property type="match status" value="1"/>
</dbReference>
<evidence type="ECO:0000256" key="2">
    <source>
        <dbReference type="ARBA" id="ARBA00022448"/>
    </source>
</evidence>
<sequence>MTIRRRRRSASASSASSLSSAFFFFFSSEVSVLAVLSSLLILFALGVLIASPLSSAASFDVGNGNVSVELNATIENSVNSSDSTNGTRNQAKEDSFADMIDRALEKEFTESEDQNEANDAGSFNNSVAEQQAVLETVARVKPKKNETKAKEEKSFKLHHVFNLDNDNGAEETPTLIDRKDNVFIISNFKSKYPVLQLDLRLISDLVVVIVSATCGGIAFACAGQPVITGYLLAGSVVGPGGFNVVSEMVQVETVAQFGVIFLLFALGLEFSTTKLRVVRAVAVLGGLLQILLFMCLCGITASLCGGKSSEGVFVGSFLSMSSTAVVLKFLMEKSSTNALHGQVTIGTLILQDCAVGLLFALLPVLGGTSGVLQGVISMTKSLVVLIVFLAILTILSRTCVPWFLKLMISLSSQTNELYQLASVAFCLLVAWSSDKLGLSLELGSFAAGVMISTTDLAQHTLEQVEPIRNFFAALFLSSIGMLIHVHFLWNHIDILLASVILVVVVKTLVISAVVKGFGYNNKTSLLVGMSLAQIGEFAFVLLSRASNLHLVEGKLYLLLLGTTALSLVTTPLLFKLIPAVVHLGVLLRWFPPDSQSELGSKADNLRSESAKQRIALISKDLLIHEG</sequence>
<keyword evidence="5" id="KW-0732">Signal</keyword>
<evidence type="ECO:0000256" key="4">
    <source>
        <dbReference type="ARBA" id="ARBA00022692"/>
    </source>
</evidence>
<feature type="transmembrane region" description="Helical" evidence="9">
    <location>
        <begin position="555"/>
        <end position="574"/>
    </location>
</feature>
<feature type="transmembrane region" description="Helical" evidence="9">
    <location>
        <begin position="313"/>
        <end position="331"/>
    </location>
</feature>
<evidence type="ECO:0000256" key="5">
    <source>
        <dbReference type="ARBA" id="ARBA00022729"/>
    </source>
</evidence>
<dbReference type="RefSeq" id="XP_071919416.1">
    <property type="nucleotide sequence ID" value="XM_072063315.1"/>
</dbReference>
<evidence type="ECO:0000256" key="6">
    <source>
        <dbReference type="ARBA" id="ARBA00022989"/>
    </source>
</evidence>
<evidence type="ECO:0000259" key="10">
    <source>
        <dbReference type="Pfam" id="PF00999"/>
    </source>
</evidence>
<dbReference type="InterPro" id="IPR006153">
    <property type="entry name" value="Cation/H_exchanger_TM"/>
</dbReference>
<keyword evidence="11" id="KW-1185">Reference proteome</keyword>
<keyword evidence="2" id="KW-0813">Transport</keyword>
<feature type="transmembrane region" description="Helical" evidence="9">
    <location>
        <begin position="382"/>
        <end position="404"/>
    </location>
</feature>
<evidence type="ECO:0000313" key="12">
    <source>
        <dbReference type="RefSeq" id="XP_071919416.1"/>
    </source>
</evidence>
<dbReference type="Proteomes" id="UP001652660">
    <property type="component" value="Chromosome 8c"/>
</dbReference>
<evidence type="ECO:0000256" key="8">
    <source>
        <dbReference type="ARBA" id="ARBA00023136"/>
    </source>
</evidence>
<accession>A0ABM4VIQ4</accession>
<keyword evidence="8 9" id="KW-0472">Membrane</keyword>
<evidence type="ECO:0000313" key="11">
    <source>
        <dbReference type="Proteomes" id="UP001652660"/>
    </source>
</evidence>
<organism evidence="11 12">
    <name type="scientific">Coffea arabica</name>
    <name type="common">Arabian coffee</name>
    <dbReference type="NCBI Taxonomy" id="13443"/>
    <lineage>
        <taxon>Eukaryota</taxon>
        <taxon>Viridiplantae</taxon>
        <taxon>Streptophyta</taxon>
        <taxon>Embryophyta</taxon>
        <taxon>Tracheophyta</taxon>
        <taxon>Spermatophyta</taxon>
        <taxon>Magnoliopsida</taxon>
        <taxon>eudicotyledons</taxon>
        <taxon>Gunneridae</taxon>
        <taxon>Pentapetalae</taxon>
        <taxon>asterids</taxon>
        <taxon>lamiids</taxon>
        <taxon>Gentianales</taxon>
        <taxon>Rubiaceae</taxon>
        <taxon>Ixoroideae</taxon>
        <taxon>Gardenieae complex</taxon>
        <taxon>Bertiereae - Coffeeae clade</taxon>
        <taxon>Coffeeae</taxon>
        <taxon>Coffea</taxon>
    </lineage>
</organism>
<feature type="transmembrane region" description="Helical" evidence="9">
    <location>
        <begin position="253"/>
        <end position="270"/>
    </location>
</feature>
<feature type="transmembrane region" description="Helical" evidence="9">
    <location>
        <begin position="205"/>
        <end position="233"/>
    </location>
</feature>
<dbReference type="InterPro" id="IPR045158">
    <property type="entry name" value="KEA4/5/6-like"/>
</dbReference>
<proteinExistence type="predicted"/>
<keyword evidence="6 9" id="KW-1133">Transmembrane helix</keyword>
<keyword evidence="4 9" id="KW-0812">Transmembrane</keyword>
<feature type="transmembrane region" description="Helical" evidence="9">
    <location>
        <begin position="277"/>
        <end position="301"/>
    </location>
</feature>
<evidence type="ECO:0000256" key="3">
    <source>
        <dbReference type="ARBA" id="ARBA00022449"/>
    </source>
</evidence>
<reference evidence="12" key="1">
    <citation type="submission" date="2025-08" db="UniProtKB">
        <authorList>
            <consortium name="RefSeq"/>
        </authorList>
    </citation>
    <scope>IDENTIFICATION</scope>
    <source>
        <tissue evidence="12">Leaves</tissue>
    </source>
</reference>
<evidence type="ECO:0000256" key="1">
    <source>
        <dbReference type="ARBA" id="ARBA00004141"/>
    </source>
</evidence>
<dbReference type="PANTHER" id="PTHR16254">
    <property type="entry name" value="POTASSIUM/PROTON ANTIPORTER-RELATED"/>
    <property type="match status" value="1"/>
</dbReference>
<evidence type="ECO:0000256" key="9">
    <source>
        <dbReference type="SAM" id="Phobius"/>
    </source>
</evidence>
<dbReference type="Pfam" id="PF00999">
    <property type="entry name" value="Na_H_Exchanger"/>
    <property type="match status" value="1"/>
</dbReference>
<gene>
    <name evidence="12" type="primary">LOC113706152</name>
</gene>
<keyword evidence="7" id="KW-0406">Ion transport</keyword>
<dbReference type="PANTHER" id="PTHR16254:SF14">
    <property type="entry name" value="TRANSMEMBRANE AND COILED-COIL DOMAIN-CONTAINING PROTEIN 3"/>
    <property type="match status" value="1"/>
</dbReference>
<dbReference type="GeneID" id="113706152"/>
<feature type="transmembrane region" description="Helical" evidence="9">
    <location>
        <begin position="495"/>
        <end position="513"/>
    </location>
</feature>
<evidence type="ECO:0000256" key="7">
    <source>
        <dbReference type="ARBA" id="ARBA00023065"/>
    </source>
</evidence>
<feature type="domain" description="Cation/H+ exchanger transmembrane" evidence="10">
    <location>
        <begin position="209"/>
        <end position="575"/>
    </location>
</feature>
<feature type="transmembrane region" description="Helical" evidence="9">
    <location>
        <begin position="525"/>
        <end position="543"/>
    </location>
</feature>
<keyword evidence="3" id="KW-0050">Antiport</keyword>
<feature type="transmembrane region" description="Helical" evidence="9">
    <location>
        <begin position="31"/>
        <end position="50"/>
    </location>
</feature>
<protein>
    <submittedName>
        <fullName evidence="12">K(+) efflux antiporter 4-like</fullName>
    </submittedName>
</protein>